<dbReference type="Gene3D" id="3.30.950.30">
    <property type="entry name" value="Schlafen, AAA domain"/>
    <property type="match status" value="1"/>
</dbReference>
<sequence length="452" mass="48434">MDREGQHLEFKLDWNDNAKKTAVAFANSGGGTILIGVDDDGHTIGVKDPDSVMLRAMQAIDGGIRPDLARFADIHADVRDGRTVVAVDVKPGTERPYYLSDKGPRPAGVYVRLGAGSIPATEAAILAMIRGSARLSFEESPSVEQDLTFGAAGEAFREAGVAFGPAAMRTLKMTVADGAYTNLGWLLSDQCTAQIKTAVFEGTDKRTFNARAEFSGSLLAQFRAVAEWVGRYNSTRSTFDASLRRVDERDYAPAVVREALLNMVVHRDYSFAGPALVSVFDDRMEFVNFGGLPAGMTERDMMLGTSLQRNPNLAAVLYRLGWVEAYGTGVPRIIDDYRGESEQPRFEISDNAFRLVLPSHNPTARPGGEDAGKAAGIGNMSEPEPATVPGSNRDAAVALVSRPGGATRADVERATGLTRSGAGRLLRELVASGAAVKRGEGRGTRYVAGETR</sequence>
<dbReference type="PANTHER" id="PTHR30595:SF6">
    <property type="entry name" value="SCHLAFEN ALBA-2 DOMAIN-CONTAINING PROTEIN"/>
    <property type="match status" value="1"/>
</dbReference>
<dbReference type="AlphaFoldDB" id="A0A7Y0HZW8"/>
<name>A0A7Y0HZW8_9BIFI</name>
<dbReference type="InterPro" id="IPR007421">
    <property type="entry name" value="Schlafen_AlbA_2_dom"/>
</dbReference>
<comment type="caution">
    <text evidence="3">The sequence shown here is derived from an EMBL/GenBank/DDBJ whole genome shotgun (WGS) entry which is preliminary data.</text>
</comment>
<dbReference type="PANTHER" id="PTHR30595">
    <property type="entry name" value="GLPR-RELATED TRANSCRIPTIONAL REPRESSOR"/>
    <property type="match status" value="1"/>
</dbReference>
<dbReference type="Gene3D" id="1.10.10.10">
    <property type="entry name" value="Winged helix-like DNA-binding domain superfamily/Winged helix DNA-binding domain"/>
    <property type="match status" value="1"/>
</dbReference>
<feature type="domain" description="Schlafen AlbA-2" evidence="2">
    <location>
        <begin position="4"/>
        <end position="120"/>
    </location>
</feature>
<organism evidence="3 4">
    <name type="scientific">Bifidobacterium moraviense</name>
    <dbReference type="NCBI Taxonomy" id="2675323"/>
    <lineage>
        <taxon>Bacteria</taxon>
        <taxon>Bacillati</taxon>
        <taxon>Actinomycetota</taxon>
        <taxon>Actinomycetes</taxon>
        <taxon>Bifidobacteriales</taxon>
        <taxon>Bifidobacteriaceae</taxon>
        <taxon>Bifidobacterium</taxon>
    </lineage>
</organism>
<reference evidence="3 4" key="1">
    <citation type="submission" date="2020-02" db="EMBL/GenBank/DDBJ databases">
        <title>Characterization of phylogenetic diversity of novel bifidobacterial species isolated in Czech ZOOs.</title>
        <authorList>
            <person name="Lugli G.A."/>
            <person name="Vera N.B."/>
            <person name="Ventura M."/>
        </authorList>
    </citation>
    <scope>NUCLEOTIDE SEQUENCE [LARGE SCALE GENOMIC DNA]</scope>
    <source>
        <strain evidence="3 4">DSM 109958</strain>
    </source>
</reference>
<dbReference type="InterPro" id="IPR038461">
    <property type="entry name" value="Schlafen_AlbA_2_dom_sf"/>
</dbReference>
<dbReference type="EMBL" id="JAAIIH010000011">
    <property type="protein sequence ID" value="NMN00818.1"/>
    <property type="molecule type" value="Genomic_DNA"/>
</dbReference>
<dbReference type="Proteomes" id="UP000588277">
    <property type="component" value="Unassembled WGS sequence"/>
</dbReference>
<protein>
    <submittedName>
        <fullName evidence="3">Transcriptional regulator</fullName>
    </submittedName>
</protein>
<gene>
    <name evidence="3" type="ORF">G1C96_1397</name>
</gene>
<evidence type="ECO:0000313" key="4">
    <source>
        <dbReference type="Proteomes" id="UP000588277"/>
    </source>
</evidence>
<dbReference type="InterPro" id="IPR038475">
    <property type="entry name" value="RecG_C_sf"/>
</dbReference>
<dbReference type="Pfam" id="PF04326">
    <property type="entry name" value="SLFN_AlbA_2"/>
    <property type="match status" value="1"/>
</dbReference>
<accession>A0A7Y0HZW8</accession>
<dbReference type="RefSeq" id="WP_169275908.1">
    <property type="nucleotide sequence ID" value="NZ_JAAIIH010000011.1"/>
</dbReference>
<feature type="region of interest" description="Disordered" evidence="1">
    <location>
        <begin position="360"/>
        <end position="391"/>
    </location>
</feature>
<evidence type="ECO:0000256" key="1">
    <source>
        <dbReference type="SAM" id="MobiDB-lite"/>
    </source>
</evidence>
<keyword evidence="4" id="KW-1185">Reference proteome</keyword>
<evidence type="ECO:0000313" key="3">
    <source>
        <dbReference type="EMBL" id="NMN00818.1"/>
    </source>
</evidence>
<proteinExistence type="predicted"/>
<evidence type="ECO:0000259" key="2">
    <source>
        <dbReference type="Pfam" id="PF04326"/>
    </source>
</evidence>
<dbReference type="Pfam" id="PF13749">
    <property type="entry name" value="HATPase_c_4"/>
    <property type="match status" value="1"/>
</dbReference>
<dbReference type="Gene3D" id="3.30.565.60">
    <property type="match status" value="1"/>
</dbReference>
<dbReference type="InterPro" id="IPR036388">
    <property type="entry name" value="WH-like_DNA-bd_sf"/>
</dbReference>